<reference evidence="2 3" key="1">
    <citation type="journal article" date="2016" name="Nat. Commun.">
        <title>Thousands of microbial genomes shed light on interconnected biogeochemical processes in an aquifer system.</title>
        <authorList>
            <person name="Anantharaman K."/>
            <person name="Brown C.T."/>
            <person name="Hug L.A."/>
            <person name="Sharon I."/>
            <person name="Castelle C.J."/>
            <person name="Probst A.J."/>
            <person name="Thomas B.C."/>
            <person name="Singh A."/>
            <person name="Wilkins M.J."/>
            <person name="Karaoz U."/>
            <person name="Brodie E.L."/>
            <person name="Williams K.H."/>
            <person name="Hubbard S.S."/>
            <person name="Banfield J.F."/>
        </authorList>
    </citation>
    <scope>NUCLEOTIDE SEQUENCE [LARGE SCALE GENOMIC DNA]</scope>
</reference>
<evidence type="ECO:0000313" key="2">
    <source>
        <dbReference type="EMBL" id="OGG20009.1"/>
    </source>
</evidence>
<protein>
    <recommendedName>
        <fullName evidence="1">Glycosyltransferase 2-like domain-containing protein</fullName>
    </recommendedName>
</protein>
<dbReference type="STRING" id="1798384.A3D03_06235"/>
<dbReference type="SUPFAM" id="SSF53448">
    <property type="entry name" value="Nucleotide-diphospho-sugar transferases"/>
    <property type="match status" value="1"/>
</dbReference>
<dbReference type="Gene3D" id="3.90.550.10">
    <property type="entry name" value="Spore Coat Polysaccharide Biosynthesis Protein SpsA, Chain A"/>
    <property type="match status" value="1"/>
</dbReference>
<accession>A0A1F6A5I7</accession>
<sequence>MTTAFIIPARNEEQVIGKMLRFILAIYDKYINQIIVVDDGSSDKTAEIIEKIYKSDKRVFLIKKKSPHGVGLAIREGLKYVSPDCEYVFLLDADFIRNIPDLEDFFIKIKDYDGLIGSRYLEKNSLVHYPTLKKIFNRLFHLCVRVFLGINRSDLTNNFKFYRRKIFNSITLTARDYAVNAETGLYPILKGFKIGEIPVTWYARSRNMGSSKFKMLQVTPGYLKVLLHASLMSKSPGSGFLRAFQKLIK</sequence>
<gene>
    <name evidence="2" type="ORF">A3D03_06235</name>
</gene>
<dbReference type="PANTHER" id="PTHR48090:SF7">
    <property type="entry name" value="RFBJ PROTEIN"/>
    <property type="match status" value="1"/>
</dbReference>
<dbReference type="Proteomes" id="UP000177092">
    <property type="component" value="Unassembled WGS sequence"/>
</dbReference>
<comment type="caution">
    <text evidence="2">The sequence shown here is derived from an EMBL/GenBank/DDBJ whole genome shotgun (WGS) entry which is preliminary data.</text>
</comment>
<dbReference type="PANTHER" id="PTHR48090">
    <property type="entry name" value="UNDECAPRENYL-PHOSPHATE 4-DEOXY-4-FORMAMIDO-L-ARABINOSE TRANSFERASE-RELATED"/>
    <property type="match status" value="1"/>
</dbReference>
<name>A0A1F6A5I7_9BACT</name>
<proteinExistence type="predicted"/>
<feature type="domain" description="Glycosyltransferase 2-like" evidence="1">
    <location>
        <begin position="5"/>
        <end position="169"/>
    </location>
</feature>
<dbReference type="Pfam" id="PF00535">
    <property type="entry name" value="Glycos_transf_2"/>
    <property type="match status" value="1"/>
</dbReference>
<evidence type="ECO:0000313" key="3">
    <source>
        <dbReference type="Proteomes" id="UP000177092"/>
    </source>
</evidence>
<organism evidence="2 3">
    <name type="scientific">Candidatus Gottesmanbacteria bacterium RIFCSPHIGHO2_02_FULL_40_13</name>
    <dbReference type="NCBI Taxonomy" id="1798384"/>
    <lineage>
        <taxon>Bacteria</taxon>
        <taxon>Candidatus Gottesmaniibacteriota</taxon>
    </lineage>
</organism>
<dbReference type="InterPro" id="IPR050256">
    <property type="entry name" value="Glycosyltransferase_2"/>
</dbReference>
<dbReference type="InterPro" id="IPR029044">
    <property type="entry name" value="Nucleotide-diphossugar_trans"/>
</dbReference>
<dbReference type="EMBL" id="MFJN01000060">
    <property type="protein sequence ID" value="OGG20009.1"/>
    <property type="molecule type" value="Genomic_DNA"/>
</dbReference>
<dbReference type="CDD" id="cd04179">
    <property type="entry name" value="DPM_DPG-synthase_like"/>
    <property type="match status" value="1"/>
</dbReference>
<dbReference type="AlphaFoldDB" id="A0A1F6A5I7"/>
<dbReference type="InterPro" id="IPR001173">
    <property type="entry name" value="Glyco_trans_2-like"/>
</dbReference>
<evidence type="ECO:0000259" key="1">
    <source>
        <dbReference type="Pfam" id="PF00535"/>
    </source>
</evidence>